<keyword evidence="2" id="KW-0963">Cytoplasm</keyword>
<dbReference type="HAMAP" id="MF_01477">
    <property type="entry name" value="Iojap_RsfS"/>
    <property type="match status" value="1"/>
</dbReference>
<sequence>MLDDAPRAKKPRKPRGRKAEAPRPVNALDLILAQLDDAKAEQIVSIPLDDRRAVADAVVVASGRSNRHVGAIADQLVMKLKEKGYRDLRIEGMPQCDWVLVDAGDVVVHIFRPEVRSFYNLEKLLSASAPDDRAVM</sequence>
<dbReference type="InterPro" id="IPR043519">
    <property type="entry name" value="NT_sf"/>
</dbReference>
<keyword evidence="5" id="KW-1185">Reference proteome</keyword>
<evidence type="ECO:0000313" key="5">
    <source>
        <dbReference type="Proteomes" id="UP000248795"/>
    </source>
</evidence>
<comment type="subunit">
    <text evidence="2">Interacts with ribosomal protein uL14 (rplN).</text>
</comment>
<feature type="region of interest" description="Disordered" evidence="3">
    <location>
        <begin position="1"/>
        <end position="21"/>
    </location>
</feature>
<dbReference type="GO" id="GO:0017148">
    <property type="term" value="P:negative regulation of translation"/>
    <property type="evidence" value="ECO:0007669"/>
    <property type="project" value="UniProtKB-UniRule"/>
</dbReference>
<dbReference type="GO" id="GO:0005737">
    <property type="term" value="C:cytoplasm"/>
    <property type="evidence" value="ECO:0007669"/>
    <property type="project" value="UniProtKB-SubCell"/>
</dbReference>
<dbReference type="Gene3D" id="3.30.460.10">
    <property type="entry name" value="Beta Polymerase, domain 2"/>
    <property type="match status" value="1"/>
</dbReference>
<dbReference type="NCBIfam" id="TIGR00090">
    <property type="entry name" value="rsfS_iojap_ybeB"/>
    <property type="match status" value="1"/>
</dbReference>
<comment type="similarity">
    <text evidence="1 2">Belongs to the Iojap/RsfS family.</text>
</comment>
<comment type="caution">
    <text evidence="4">The sequence shown here is derived from an EMBL/GenBank/DDBJ whole genome shotgun (WGS) entry which is preliminary data.</text>
</comment>
<keyword evidence="2" id="KW-0810">Translation regulation</keyword>
<accession>A0A2W2AQ91</accession>
<reference evidence="5" key="1">
    <citation type="submission" date="2018-06" db="EMBL/GenBank/DDBJ databases">
        <title>Aestuariibacter litoralis strain KCTC 52945T.</title>
        <authorList>
            <person name="Li X."/>
            <person name="Salam N."/>
            <person name="Li J.-L."/>
            <person name="Chen Y.-M."/>
            <person name="Yang Z.-W."/>
            <person name="Zhang L.-Y."/>
            <person name="Han M.-X."/>
            <person name="Xiao M."/>
            <person name="Li W.-J."/>
        </authorList>
    </citation>
    <scope>NUCLEOTIDE SEQUENCE [LARGE SCALE GENOMIC DNA]</scope>
    <source>
        <strain evidence="5">KCTC 52945</strain>
    </source>
</reference>
<dbReference type="EMBL" id="QKVK01000003">
    <property type="protein sequence ID" value="PZF77575.1"/>
    <property type="molecule type" value="Genomic_DNA"/>
</dbReference>
<comment type="function">
    <text evidence="2">Functions as a ribosomal silencing factor. Interacts with ribosomal protein uL14 (rplN), blocking formation of intersubunit bridge B8. Prevents association of the 30S and 50S ribosomal subunits and the formation of functional ribosomes, thus repressing translation.</text>
</comment>
<dbReference type="GO" id="GO:0042256">
    <property type="term" value="P:cytosolic ribosome assembly"/>
    <property type="evidence" value="ECO:0007669"/>
    <property type="project" value="UniProtKB-UniRule"/>
</dbReference>
<gene>
    <name evidence="2 4" type="primary">rsfS</name>
    <name evidence="4" type="ORF">DK847_07355</name>
</gene>
<proteinExistence type="inferred from homology"/>
<protein>
    <recommendedName>
        <fullName evidence="2">Ribosomal silencing factor RsfS</fullName>
    </recommendedName>
</protein>
<dbReference type="GO" id="GO:0090071">
    <property type="term" value="P:negative regulation of ribosome biogenesis"/>
    <property type="evidence" value="ECO:0007669"/>
    <property type="project" value="UniProtKB-UniRule"/>
</dbReference>
<evidence type="ECO:0000256" key="3">
    <source>
        <dbReference type="SAM" id="MobiDB-lite"/>
    </source>
</evidence>
<evidence type="ECO:0000256" key="1">
    <source>
        <dbReference type="ARBA" id="ARBA00010574"/>
    </source>
</evidence>
<dbReference type="Proteomes" id="UP000248795">
    <property type="component" value="Unassembled WGS sequence"/>
</dbReference>
<dbReference type="AlphaFoldDB" id="A0A2W2AQ91"/>
<comment type="subcellular location">
    <subcellularLocation>
        <location evidence="2">Cytoplasm</location>
    </subcellularLocation>
</comment>
<name>A0A2W2AQ91_9HYPH</name>
<dbReference type="InterPro" id="IPR004394">
    <property type="entry name" value="Iojap/RsfS/C7orf30"/>
</dbReference>
<dbReference type="PANTHER" id="PTHR21043:SF0">
    <property type="entry name" value="MITOCHONDRIAL ASSEMBLY OF RIBOSOMAL LARGE SUBUNIT PROTEIN 1"/>
    <property type="match status" value="1"/>
</dbReference>
<organism evidence="4 5">
    <name type="scientific">Aestuariivirga litoralis</name>
    <dbReference type="NCBI Taxonomy" id="2650924"/>
    <lineage>
        <taxon>Bacteria</taxon>
        <taxon>Pseudomonadati</taxon>
        <taxon>Pseudomonadota</taxon>
        <taxon>Alphaproteobacteria</taxon>
        <taxon>Hyphomicrobiales</taxon>
        <taxon>Aestuariivirgaceae</taxon>
        <taxon>Aestuariivirga</taxon>
    </lineage>
</organism>
<dbReference type="PANTHER" id="PTHR21043">
    <property type="entry name" value="IOJAP SUPERFAMILY ORTHOLOG"/>
    <property type="match status" value="1"/>
</dbReference>
<dbReference type="GO" id="GO:0043023">
    <property type="term" value="F:ribosomal large subunit binding"/>
    <property type="evidence" value="ECO:0007669"/>
    <property type="project" value="TreeGrafter"/>
</dbReference>
<keyword evidence="2" id="KW-0678">Repressor</keyword>
<dbReference type="SUPFAM" id="SSF81301">
    <property type="entry name" value="Nucleotidyltransferase"/>
    <property type="match status" value="1"/>
</dbReference>
<dbReference type="Pfam" id="PF02410">
    <property type="entry name" value="RsfS"/>
    <property type="match status" value="1"/>
</dbReference>
<evidence type="ECO:0000256" key="2">
    <source>
        <dbReference type="HAMAP-Rule" id="MF_01477"/>
    </source>
</evidence>
<evidence type="ECO:0000313" key="4">
    <source>
        <dbReference type="EMBL" id="PZF77575.1"/>
    </source>
</evidence>